<sequence length="116" mass="13568">MWKKSKKKARKHKTHALSFSPFLPCSKQHEKSIKFVINFNPYSGNHETRKLKESLAEIFAQVVKSDRIKYKSVERISFLSDFFLLSSKITLQVHYSLNPKFIDDFSFNSNDNIPAL</sequence>
<dbReference type="AlphaFoldDB" id="A0A1J1J2B6"/>
<dbReference type="Proteomes" id="UP000183832">
    <property type="component" value="Unassembled WGS sequence"/>
</dbReference>
<dbReference type="EMBL" id="CVRI01000066">
    <property type="protein sequence ID" value="CRL05924.1"/>
    <property type="molecule type" value="Genomic_DNA"/>
</dbReference>
<proteinExistence type="predicted"/>
<evidence type="ECO:0000313" key="2">
    <source>
        <dbReference type="Proteomes" id="UP000183832"/>
    </source>
</evidence>
<accession>A0A1J1J2B6</accession>
<keyword evidence="2" id="KW-1185">Reference proteome</keyword>
<organism evidence="1 2">
    <name type="scientific">Clunio marinus</name>
    <dbReference type="NCBI Taxonomy" id="568069"/>
    <lineage>
        <taxon>Eukaryota</taxon>
        <taxon>Metazoa</taxon>
        <taxon>Ecdysozoa</taxon>
        <taxon>Arthropoda</taxon>
        <taxon>Hexapoda</taxon>
        <taxon>Insecta</taxon>
        <taxon>Pterygota</taxon>
        <taxon>Neoptera</taxon>
        <taxon>Endopterygota</taxon>
        <taxon>Diptera</taxon>
        <taxon>Nematocera</taxon>
        <taxon>Chironomoidea</taxon>
        <taxon>Chironomidae</taxon>
        <taxon>Clunio</taxon>
    </lineage>
</organism>
<name>A0A1J1J2B6_9DIPT</name>
<gene>
    <name evidence="1" type="ORF">CLUMA_CG019207</name>
</gene>
<reference evidence="1 2" key="1">
    <citation type="submission" date="2015-04" db="EMBL/GenBank/DDBJ databases">
        <authorList>
            <person name="Syromyatnikov M.Y."/>
            <person name="Popov V.N."/>
        </authorList>
    </citation>
    <scope>NUCLEOTIDE SEQUENCE [LARGE SCALE GENOMIC DNA]</scope>
</reference>
<protein>
    <submittedName>
        <fullName evidence="1">CLUMA_CG019207, isoform A</fullName>
    </submittedName>
</protein>
<evidence type="ECO:0000313" key="1">
    <source>
        <dbReference type="EMBL" id="CRL05924.1"/>
    </source>
</evidence>